<dbReference type="AlphaFoldDB" id="A0ABD3D9V3"/>
<organism evidence="1 2">
    <name type="scientific">Castilleja foliolosa</name>
    <dbReference type="NCBI Taxonomy" id="1961234"/>
    <lineage>
        <taxon>Eukaryota</taxon>
        <taxon>Viridiplantae</taxon>
        <taxon>Streptophyta</taxon>
        <taxon>Embryophyta</taxon>
        <taxon>Tracheophyta</taxon>
        <taxon>Spermatophyta</taxon>
        <taxon>Magnoliopsida</taxon>
        <taxon>eudicotyledons</taxon>
        <taxon>Gunneridae</taxon>
        <taxon>Pentapetalae</taxon>
        <taxon>asterids</taxon>
        <taxon>lamiids</taxon>
        <taxon>Lamiales</taxon>
        <taxon>Orobanchaceae</taxon>
        <taxon>Pedicularideae</taxon>
        <taxon>Castillejinae</taxon>
        <taxon>Castilleja</taxon>
    </lineage>
</organism>
<dbReference type="PANTHER" id="PTHR32499">
    <property type="entry name" value="FASCICLIN-LIKE ARABINOGALACTAN PROTEIN 16"/>
    <property type="match status" value="1"/>
</dbReference>
<keyword evidence="2" id="KW-1185">Reference proteome</keyword>
<comment type="caution">
    <text evidence="1">The sequence shown here is derived from an EMBL/GenBank/DDBJ whole genome shotgun (WGS) entry which is preliminary data.</text>
</comment>
<proteinExistence type="predicted"/>
<accession>A0ABD3D9V3</accession>
<dbReference type="Proteomes" id="UP001632038">
    <property type="component" value="Unassembled WGS sequence"/>
</dbReference>
<reference evidence="2" key="1">
    <citation type="journal article" date="2024" name="IScience">
        <title>Strigolactones Initiate the Formation of Haustorium-like Structures in Castilleja.</title>
        <authorList>
            <person name="Buerger M."/>
            <person name="Peterson D."/>
            <person name="Chory J."/>
        </authorList>
    </citation>
    <scope>NUCLEOTIDE SEQUENCE [LARGE SCALE GENOMIC DNA]</scope>
</reference>
<dbReference type="InterPro" id="IPR044654">
    <property type="entry name" value="FLA15/16/17/18"/>
</dbReference>
<protein>
    <submittedName>
        <fullName evidence="1">Uncharacterized protein</fullName>
    </submittedName>
</protein>
<gene>
    <name evidence="1" type="ORF">CASFOL_017838</name>
</gene>
<sequence length="130" mass="14050">MAAMEADRSVKFGPGINGYLVDPDIYTDGRISVQGIDDVLFPAVETNKVLPKASAVAKVVSKPIRGGDGGSHRCYVEVQFVPKNLGIASVEGLYKIKNISVVENKNAHKTTIDTKGHDCRFHIHTNTVSN</sequence>
<evidence type="ECO:0000313" key="1">
    <source>
        <dbReference type="EMBL" id="KAL3638467.1"/>
    </source>
</evidence>
<name>A0ABD3D9V3_9LAMI</name>
<dbReference type="PANTHER" id="PTHR32499:SF3">
    <property type="entry name" value="FASCICLIN-LIKE ARABINOGALACTAN PROTEIN 16"/>
    <property type="match status" value="1"/>
</dbReference>
<dbReference type="EMBL" id="JAVIJP010000019">
    <property type="protein sequence ID" value="KAL3638467.1"/>
    <property type="molecule type" value="Genomic_DNA"/>
</dbReference>
<evidence type="ECO:0000313" key="2">
    <source>
        <dbReference type="Proteomes" id="UP001632038"/>
    </source>
</evidence>